<gene>
    <name evidence="5" type="ORF">KGA66_18410</name>
</gene>
<accession>A0A8J7WMB8</accession>
<sequence length="143" mass="15821">MSEITRRAQFPLLPELAELLDPFHVLTGGRVAPDAYGISIETRFEDGAYKVRAELPGIDPGKDVEVTVTDGLLTIHAERSETHEGRGHSEFRYGTFTRTLRLPEGAKQEEVTAEYKGGIMTITVPVEKEAKPATHKVTVKMTD</sequence>
<evidence type="ECO:0000256" key="3">
    <source>
        <dbReference type="RuleBase" id="RU003616"/>
    </source>
</evidence>
<dbReference type="Gene3D" id="2.60.40.790">
    <property type="match status" value="1"/>
</dbReference>
<name>A0A8J7WMB8_9ACTN</name>
<dbReference type="Proteomes" id="UP000677913">
    <property type="component" value="Unassembled WGS sequence"/>
</dbReference>
<dbReference type="EMBL" id="JAGSXH010000067">
    <property type="protein sequence ID" value="MBS2965036.1"/>
    <property type="molecule type" value="Genomic_DNA"/>
</dbReference>
<feature type="domain" description="SHSP" evidence="4">
    <location>
        <begin position="31"/>
        <end position="142"/>
    </location>
</feature>
<dbReference type="PANTHER" id="PTHR46733">
    <property type="entry name" value="26.5 KDA HEAT SHOCK PROTEIN, MITOCHONDRIAL"/>
    <property type="match status" value="1"/>
</dbReference>
<keyword evidence="6" id="KW-1185">Reference proteome</keyword>
<dbReference type="InterPro" id="IPR044587">
    <property type="entry name" value="HSP21-like"/>
</dbReference>
<evidence type="ECO:0000256" key="2">
    <source>
        <dbReference type="PROSITE-ProRule" id="PRU00285"/>
    </source>
</evidence>
<dbReference type="InterPro" id="IPR008978">
    <property type="entry name" value="HSP20-like_chaperone"/>
</dbReference>
<dbReference type="GO" id="GO:0009408">
    <property type="term" value="P:response to heat"/>
    <property type="evidence" value="ECO:0007669"/>
    <property type="project" value="InterPro"/>
</dbReference>
<evidence type="ECO:0000256" key="1">
    <source>
        <dbReference type="ARBA" id="ARBA00023016"/>
    </source>
</evidence>
<dbReference type="InterPro" id="IPR002068">
    <property type="entry name" value="A-crystallin/Hsp20_dom"/>
</dbReference>
<dbReference type="Pfam" id="PF00011">
    <property type="entry name" value="HSP20"/>
    <property type="match status" value="1"/>
</dbReference>
<proteinExistence type="inferred from homology"/>
<dbReference type="RefSeq" id="WP_211469395.1">
    <property type="nucleotide sequence ID" value="NZ_JAGSXH010000067.1"/>
</dbReference>
<keyword evidence="1" id="KW-0346">Stress response</keyword>
<dbReference type="SUPFAM" id="SSF49764">
    <property type="entry name" value="HSP20-like chaperones"/>
    <property type="match status" value="1"/>
</dbReference>
<comment type="caution">
    <text evidence="5">The sequence shown here is derived from an EMBL/GenBank/DDBJ whole genome shotgun (WGS) entry which is preliminary data.</text>
</comment>
<dbReference type="PROSITE" id="PS01031">
    <property type="entry name" value="SHSP"/>
    <property type="match status" value="1"/>
</dbReference>
<reference evidence="5" key="1">
    <citation type="submission" date="2021-04" db="EMBL/GenBank/DDBJ databases">
        <title>Genome based classification of Actinospica acidithermotolerans sp. nov., an actinobacterium isolated from an Indonesian hot spring.</title>
        <authorList>
            <person name="Kusuma A.B."/>
            <person name="Putra K.E."/>
            <person name="Nafisah S."/>
            <person name="Loh J."/>
            <person name="Nouioui I."/>
            <person name="Goodfellow M."/>
        </authorList>
    </citation>
    <scope>NUCLEOTIDE SEQUENCE</scope>
    <source>
        <strain evidence="5">DSM 45618</strain>
    </source>
</reference>
<organism evidence="5 6">
    <name type="scientific">Actinocrinis puniceicyclus</name>
    <dbReference type="NCBI Taxonomy" id="977794"/>
    <lineage>
        <taxon>Bacteria</taxon>
        <taxon>Bacillati</taxon>
        <taxon>Actinomycetota</taxon>
        <taxon>Actinomycetes</taxon>
        <taxon>Catenulisporales</taxon>
        <taxon>Actinospicaceae</taxon>
        <taxon>Actinocrinis</taxon>
    </lineage>
</organism>
<comment type="similarity">
    <text evidence="2 3">Belongs to the small heat shock protein (HSP20) family.</text>
</comment>
<evidence type="ECO:0000313" key="6">
    <source>
        <dbReference type="Proteomes" id="UP000677913"/>
    </source>
</evidence>
<dbReference type="PANTHER" id="PTHR46733:SF4">
    <property type="entry name" value="HEAT SHOCK PROTEIN 21, CHLOROPLASTIC"/>
    <property type="match status" value="1"/>
</dbReference>
<evidence type="ECO:0000259" key="4">
    <source>
        <dbReference type="PROSITE" id="PS01031"/>
    </source>
</evidence>
<evidence type="ECO:0000313" key="5">
    <source>
        <dbReference type="EMBL" id="MBS2965036.1"/>
    </source>
</evidence>
<dbReference type="CDD" id="cd06464">
    <property type="entry name" value="ACD_sHsps-like"/>
    <property type="match status" value="1"/>
</dbReference>
<protein>
    <submittedName>
        <fullName evidence="5">Hsp20/alpha crystallin family protein</fullName>
    </submittedName>
</protein>
<dbReference type="AlphaFoldDB" id="A0A8J7WMB8"/>